<dbReference type="GO" id="GO:0005634">
    <property type="term" value="C:nucleus"/>
    <property type="evidence" value="ECO:0007669"/>
    <property type="project" value="InterPro"/>
</dbReference>
<sequence>YRLCRSTPIQWQQAYEREAHSRRQHNSSPNFFNWFSDHSFAGAGRIAEIICEDLWPDPLQYYLRKKAPGERTERRRGEAPRPGGRGLTCGSVRVRACVCATHARAWPDPAPLAWQARSDPQAGARELSQ</sequence>
<proteinExistence type="inferred from homology"/>
<dbReference type="EMBL" id="JAGFMF010009443">
    <property type="protein sequence ID" value="KAG8525169.1"/>
    <property type="molecule type" value="Genomic_DNA"/>
</dbReference>
<dbReference type="AlphaFoldDB" id="A0A8J6BTI3"/>
<dbReference type="InterPro" id="IPR002164">
    <property type="entry name" value="NAP_family"/>
</dbReference>
<accession>A0A8J6BTI3</accession>
<feature type="non-terminal residue" evidence="3">
    <location>
        <position position="1"/>
    </location>
</feature>
<evidence type="ECO:0000256" key="1">
    <source>
        <dbReference type="ARBA" id="ARBA00009947"/>
    </source>
</evidence>
<feature type="region of interest" description="Disordered" evidence="2">
    <location>
        <begin position="110"/>
        <end position="129"/>
    </location>
</feature>
<organism evidence="3 4">
    <name type="scientific">Galemys pyrenaicus</name>
    <name type="common">Iberian desman</name>
    <name type="synonym">Pyrenean desman</name>
    <dbReference type="NCBI Taxonomy" id="202257"/>
    <lineage>
        <taxon>Eukaryota</taxon>
        <taxon>Metazoa</taxon>
        <taxon>Chordata</taxon>
        <taxon>Craniata</taxon>
        <taxon>Vertebrata</taxon>
        <taxon>Euteleostomi</taxon>
        <taxon>Mammalia</taxon>
        <taxon>Eutheria</taxon>
        <taxon>Laurasiatheria</taxon>
        <taxon>Eulipotyphla</taxon>
        <taxon>Talpidae</taxon>
        <taxon>Galemys</taxon>
    </lineage>
</organism>
<dbReference type="Gene3D" id="3.30.1120.90">
    <property type="entry name" value="Nucleosome assembly protein"/>
    <property type="match status" value="1"/>
</dbReference>
<dbReference type="PANTHER" id="PTHR11875">
    <property type="entry name" value="TESTIS-SPECIFIC Y-ENCODED PROTEIN"/>
    <property type="match status" value="1"/>
</dbReference>
<feature type="compositionally biased region" description="Basic and acidic residues" evidence="2">
    <location>
        <begin position="67"/>
        <end position="79"/>
    </location>
</feature>
<reference evidence="3" key="1">
    <citation type="journal article" date="2021" name="Evol. Appl.">
        <title>The genome of the Pyrenean desman and the effects of bottlenecks and inbreeding on the genomic landscape of an endangered species.</title>
        <authorList>
            <person name="Escoda L."/>
            <person name="Castresana J."/>
        </authorList>
    </citation>
    <scope>NUCLEOTIDE SEQUENCE</scope>
    <source>
        <strain evidence="3">IBE-C5619</strain>
    </source>
</reference>
<dbReference type="SUPFAM" id="SSF143113">
    <property type="entry name" value="NAP-like"/>
    <property type="match status" value="1"/>
</dbReference>
<protein>
    <submittedName>
        <fullName evidence="3">Testis-specific Y-encoded protein 8</fullName>
    </submittedName>
</protein>
<dbReference type="Proteomes" id="UP000700334">
    <property type="component" value="Unassembled WGS sequence"/>
</dbReference>
<dbReference type="GO" id="GO:0006334">
    <property type="term" value="P:nucleosome assembly"/>
    <property type="evidence" value="ECO:0007669"/>
    <property type="project" value="InterPro"/>
</dbReference>
<keyword evidence="4" id="KW-1185">Reference proteome</keyword>
<evidence type="ECO:0000313" key="3">
    <source>
        <dbReference type="EMBL" id="KAG8525169.1"/>
    </source>
</evidence>
<comment type="similarity">
    <text evidence="1">Belongs to the nucleosome assembly protein (NAP) family.</text>
</comment>
<feature type="region of interest" description="Disordered" evidence="2">
    <location>
        <begin position="66"/>
        <end position="89"/>
    </location>
</feature>
<evidence type="ECO:0000313" key="4">
    <source>
        <dbReference type="Proteomes" id="UP000700334"/>
    </source>
</evidence>
<comment type="caution">
    <text evidence="3">The sequence shown here is derived from an EMBL/GenBank/DDBJ whole genome shotgun (WGS) entry which is preliminary data.</text>
</comment>
<name>A0A8J6BTI3_GALPY</name>
<gene>
    <name evidence="3" type="ORF">J0S82_008771</name>
</gene>
<dbReference type="OrthoDB" id="9751433at2759"/>
<evidence type="ECO:0000256" key="2">
    <source>
        <dbReference type="SAM" id="MobiDB-lite"/>
    </source>
</evidence>
<dbReference type="InterPro" id="IPR037231">
    <property type="entry name" value="NAP-like_sf"/>
</dbReference>